<reference evidence="9" key="1">
    <citation type="submission" date="2020-10" db="EMBL/GenBank/DDBJ databases">
        <authorList>
            <person name="Gilroy R."/>
        </authorList>
    </citation>
    <scope>NUCLEOTIDE SEQUENCE</scope>
    <source>
        <strain evidence="9">13766</strain>
    </source>
</reference>
<evidence type="ECO:0000256" key="5">
    <source>
        <dbReference type="ARBA" id="ARBA00022692"/>
    </source>
</evidence>
<dbReference type="Proteomes" id="UP000824140">
    <property type="component" value="Unassembled WGS sequence"/>
</dbReference>
<dbReference type="GO" id="GO:1903785">
    <property type="term" value="P:L-valine transmembrane transport"/>
    <property type="evidence" value="ECO:0007669"/>
    <property type="project" value="TreeGrafter"/>
</dbReference>
<protein>
    <submittedName>
        <fullName evidence="9">AzlC family ABC transporter permease</fullName>
    </submittedName>
</protein>
<gene>
    <name evidence="9" type="ORF">IAA84_03080</name>
</gene>
<dbReference type="AlphaFoldDB" id="A0A9D1G006"/>
<comment type="subcellular location">
    <subcellularLocation>
        <location evidence="1">Cell membrane</location>
        <topology evidence="1">Multi-pass membrane protein</topology>
    </subcellularLocation>
</comment>
<name>A0A9D1G006_9FIRM</name>
<evidence type="ECO:0000313" key="10">
    <source>
        <dbReference type="Proteomes" id="UP000824140"/>
    </source>
</evidence>
<dbReference type="GO" id="GO:0005886">
    <property type="term" value="C:plasma membrane"/>
    <property type="evidence" value="ECO:0007669"/>
    <property type="project" value="UniProtKB-SubCell"/>
</dbReference>
<evidence type="ECO:0000256" key="4">
    <source>
        <dbReference type="ARBA" id="ARBA00022475"/>
    </source>
</evidence>
<feature type="transmembrane region" description="Helical" evidence="8">
    <location>
        <begin position="20"/>
        <end position="38"/>
    </location>
</feature>
<evidence type="ECO:0000256" key="8">
    <source>
        <dbReference type="SAM" id="Phobius"/>
    </source>
</evidence>
<feature type="transmembrane region" description="Helical" evidence="8">
    <location>
        <begin position="58"/>
        <end position="80"/>
    </location>
</feature>
<feature type="transmembrane region" description="Helical" evidence="8">
    <location>
        <begin position="184"/>
        <end position="203"/>
    </location>
</feature>
<dbReference type="InterPro" id="IPR011606">
    <property type="entry name" value="Brnchd-chn_aa_trnsp_permease"/>
</dbReference>
<reference evidence="9" key="2">
    <citation type="journal article" date="2021" name="PeerJ">
        <title>Extensive microbial diversity within the chicken gut microbiome revealed by metagenomics and culture.</title>
        <authorList>
            <person name="Gilroy R."/>
            <person name="Ravi A."/>
            <person name="Getino M."/>
            <person name="Pursley I."/>
            <person name="Horton D.L."/>
            <person name="Alikhan N.F."/>
            <person name="Baker D."/>
            <person name="Gharbi K."/>
            <person name="Hall N."/>
            <person name="Watson M."/>
            <person name="Adriaenssens E.M."/>
            <person name="Foster-Nyarko E."/>
            <person name="Jarju S."/>
            <person name="Secka A."/>
            <person name="Antonio M."/>
            <person name="Oren A."/>
            <person name="Chaudhuri R.R."/>
            <person name="La Ragione R."/>
            <person name="Hildebrand F."/>
            <person name="Pallen M.J."/>
        </authorList>
    </citation>
    <scope>NUCLEOTIDE SEQUENCE</scope>
    <source>
        <strain evidence="9">13766</strain>
    </source>
</reference>
<keyword evidence="3" id="KW-0813">Transport</keyword>
<organism evidence="9 10">
    <name type="scientific">Candidatus Alectryocaccomicrobium excrementavium</name>
    <dbReference type="NCBI Taxonomy" id="2840668"/>
    <lineage>
        <taxon>Bacteria</taxon>
        <taxon>Bacillati</taxon>
        <taxon>Bacillota</taxon>
        <taxon>Clostridia</taxon>
        <taxon>Candidatus Alectryocaccomicrobium</taxon>
    </lineage>
</organism>
<keyword evidence="5 8" id="KW-0812">Transmembrane</keyword>
<dbReference type="Pfam" id="PF03591">
    <property type="entry name" value="AzlC"/>
    <property type="match status" value="1"/>
</dbReference>
<evidence type="ECO:0000256" key="6">
    <source>
        <dbReference type="ARBA" id="ARBA00022989"/>
    </source>
</evidence>
<evidence type="ECO:0000256" key="7">
    <source>
        <dbReference type="ARBA" id="ARBA00023136"/>
    </source>
</evidence>
<feature type="transmembrane region" description="Helical" evidence="8">
    <location>
        <begin position="215"/>
        <end position="232"/>
    </location>
</feature>
<dbReference type="PANTHER" id="PTHR34979:SF1">
    <property type="entry name" value="INNER MEMBRANE PROTEIN YGAZ"/>
    <property type="match status" value="1"/>
</dbReference>
<dbReference type="PANTHER" id="PTHR34979">
    <property type="entry name" value="INNER MEMBRANE PROTEIN YGAZ"/>
    <property type="match status" value="1"/>
</dbReference>
<evidence type="ECO:0000256" key="3">
    <source>
        <dbReference type="ARBA" id="ARBA00022448"/>
    </source>
</evidence>
<evidence type="ECO:0000256" key="1">
    <source>
        <dbReference type="ARBA" id="ARBA00004651"/>
    </source>
</evidence>
<dbReference type="EMBL" id="DVJN01000062">
    <property type="protein sequence ID" value="HIS91980.1"/>
    <property type="molecule type" value="Genomic_DNA"/>
</dbReference>
<feature type="transmembrane region" description="Helical" evidence="8">
    <location>
        <begin position="155"/>
        <end position="177"/>
    </location>
</feature>
<comment type="caution">
    <text evidence="9">The sequence shown here is derived from an EMBL/GenBank/DDBJ whole genome shotgun (WGS) entry which is preliminary data.</text>
</comment>
<keyword evidence="6 8" id="KW-1133">Transmembrane helix</keyword>
<evidence type="ECO:0000256" key="2">
    <source>
        <dbReference type="ARBA" id="ARBA00010735"/>
    </source>
</evidence>
<comment type="similarity">
    <text evidence="2">Belongs to the AzlC family.</text>
</comment>
<keyword evidence="7 8" id="KW-0472">Membrane</keyword>
<keyword evidence="4" id="KW-1003">Cell membrane</keyword>
<sequence>MEMSARAEFARGAKDGLPIMAGYFAVSFTLGIAARNAGLSAFQAGLASFLLNASAGEYAAFSAMAAGAGYIEAAFMVLVANARYLLMSFALSQKLAPTTPLWKRLVVGYDITDEIFALAISRSGFVAPAYIFGAMSVAIPGWAVGTYLGVAVGNLLTPGLLSALSVGLYGMFLAVILPPARKDRVLLCLILVSMALSFLARTLPGLTFLSDNMKTIVLTVGISLLAAILFPIREAKS</sequence>
<accession>A0A9D1G006</accession>
<proteinExistence type="inferred from homology"/>
<feature type="transmembrane region" description="Helical" evidence="8">
    <location>
        <begin position="125"/>
        <end position="143"/>
    </location>
</feature>
<evidence type="ECO:0000313" key="9">
    <source>
        <dbReference type="EMBL" id="HIS91980.1"/>
    </source>
</evidence>